<organism evidence="3 4">
    <name type="scientific">Paraflavitalea soli</name>
    <dbReference type="NCBI Taxonomy" id="2315862"/>
    <lineage>
        <taxon>Bacteria</taxon>
        <taxon>Pseudomonadati</taxon>
        <taxon>Bacteroidota</taxon>
        <taxon>Chitinophagia</taxon>
        <taxon>Chitinophagales</taxon>
        <taxon>Chitinophagaceae</taxon>
        <taxon>Paraflavitalea</taxon>
    </lineage>
</organism>
<dbReference type="Pfam" id="PF00144">
    <property type="entry name" value="Beta-lactamase"/>
    <property type="match status" value="1"/>
</dbReference>
<dbReference type="EMBL" id="CP032157">
    <property type="protein sequence ID" value="AXY73107.1"/>
    <property type="molecule type" value="Genomic_DNA"/>
</dbReference>
<proteinExistence type="predicted"/>
<dbReference type="PANTHER" id="PTHR46825">
    <property type="entry name" value="D-ALANYL-D-ALANINE-CARBOXYPEPTIDASE/ENDOPEPTIDASE AMPH"/>
    <property type="match status" value="1"/>
</dbReference>
<evidence type="ECO:0000259" key="2">
    <source>
        <dbReference type="Pfam" id="PF00144"/>
    </source>
</evidence>
<dbReference type="Proteomes" id="UP000263900">
    <property type="component" value="Chromosome"/>
</dbReference>
<dbReference type="InterPro" id="IPR008969">
    <property type="entry name" value="CarboxyPept-like_regulatory"/>
</dbReference>
<sequence>MLRFLLLLSLLITYCFHSPAQDTPWTVTGQVKDNHQIPLAGASVRLVTKGTGTLTNQAGNFLLKIRGAAANDTLEVTHLGFHPLRVAVAGIDKSKPVDFQLTPLPQALQKVVVKPINPLELLENAQKRIADNYFTTPHITRGFYRIDTKKGEEHIMLSEAVFDIYNFGYTSSKTNQFQLLKMRSIQDEQASHGIDLGLKPKDLYELDIIKQLAASELLSKEGIKKHQFTLRGVMQYNGREAYQLLFDQKEGINESLFKGRILIDVESLAFISVQMARSPRGMAYCKYGDAGTRALMKIIGLNIDVRKEAWDITYRPYGGKWILSTVRNDNVLNFKSNRAFYDFPADITVDYIVTDIDTLPANSFSGKETLGNNKLIEFQQTDNTSQFWKDYNILLPDYNTEAIAQAIGERNEAFSLKGSMESRLRKIKGNEGVRIDSICQYYHNRGSFNGSVLIKYKGNTILSKGYGMANQEQGIPATDSTQYRIGSLTKSFTAQLILQLVQEKKLDLQDTIGQFFPAHVHGAVTIAQLLTHTSGIPSYTKNEGYTAKIISQAYSLPELVNAFCSDASEFRPGSRFSYTNSGYLLLAAIIEKVTRQSYGKQLQERIFTPAGMDHSGFGLTTLNSTGYWLGQPEPVYPITNVAGAGGIATTVTDLMKWDATAG</sequence>
<reference evidence="3 4" key="1">
    <citation type="submission" date="2018-09" db="EMBL/GenBank/DDBJ databases">
        <title>Genome sequencing of strain 6GH32-13.</title>
        <authorList>
            <person name="Weon H.-Y."/>
            <person name="Heo J."/>
            <person name="Kwon S.-W."/>
        </authorList>
    </citation>
    <scope>NUCLEOTIDE SEQUENCE [LARGE SCALE GENOMIC DNA]</scope>
    <source>
        <strain evidence="3 4">5GH32-13</strain>
    </source>
</reference>
<name>A0A3B7MHP4_9BACT</name>
<dbReference type="RefSeq" id="WP_119048945.1">
    <property type="nucleotide sequence ID" value="NZ_CP032157.1"/>
</dbReference>
<dbReference type="AlphaFoldDB" id="A0A3B7MHP4"/>
<evidence type="ECO:0000313" key="4">
    <source>
        <dbReference type="Proteomes" id="UP000263900"/>
    </source>
</evidence>
<accession>A0A3B7MHP4</accession>
<dbReference type="KEGG" id="pseg:D3H65_03585"/>
<feature type="domain" description="Beta-lactamase-related" evidence="2">
    <location>
        <begin position="449"/>
        <end position="658"/>
    </location>
</feature>
<keyword evidence="1" id="KW-0732">Signal</keyword>
<dbReference type="SUPFAM" id="SSF56601">
    <property type="entry name" value="beta-lactamase/transpeptidase-like"/>
    <property type="match status" value="1"/>
</dbReference>
<dbReference type="InterPro" id="IPR001466">
    <property type="entry name" value="Beta-lactam-related"/>
</dbReference>
<protein>
    <recommendedName>
        <fullName evidence="2">Beta-lactamase-related domain-containing protein</fullName>
    </recommendedName>
</protein>
<dbReference type="Gene3D" id="3.40.710.10">
    <property type="entry name" value="DD-peptidase/beta-lactamase superfamily"/>
    <property type="match status" value="1"/>
</dbReference>
<dbReference type="InterPro" id="IPR050491">
    <property type="entry name" value="AmpC-like"/>
</dbReference>
<gene>
    <name evidence="3" type="ORF">D3H65_03585</name>
</gene>
<dbReference type="OrthoDB" id="9793489at2"/>
<dbReference type="InterPro" id="IPR012338">
    <property type="entry name" value="Beta-lactam/transpept-like"/>
</dbReference>
<evidence type="ECO:0000313" key="3">
    <source>
        <dbReference type="EMBL" id="AXY73107.1"/>
    </source>
</evidence>
<dbReference type="PANTHER" id="PTHR46825:SF9">
    <property type="entry name" value="BETA-LACTAMASE-RELATED DOMAIN-CONTAINING PROTEIN"/>
    <property type="match status" value="1"/>
</dbReference>
<feature type="signal peptide" evidence="1">
    <location>
        <begin position="1"/>
        <end position="20"/>
    </location>
</feature>
<dbReference type="Gene3D" id="2.60.40.1120">
    <property type="entry name" value="Carboxypeptidase-like, regulatory domain"/>
    <property type="match status" value="1"/>
</dbReference>
<feature type="chain" id="PRO_5017605839" description="Beta-lactamase-related domain-containing protein" evidence="1">
    <location>
        <begin position="21"/>
        <end position="662"/>
    </location>
</feature>
<keyword evidence="4" id="KW-1185">Reference proteome</keyword>
<dbReference type="Pfam" id="PF13715">
    <property type="entry name" value="CarbopepD_reg_2"/>
    <property type="match status" value="1"/>
</dbReference>
<dbReference type="SUPFAM" id="SSF49464">
    <property type="entry name" value="Carboxypeptidase regulatory domain-like"/>
    <property type="match status" value="1"/>
</dbReference>
<evidence type="ECO:0000256" key="1">
    <source>
        <dbReference type="SAM" id="SignalP"/>
    </source>
</evidence>